<dbReference type="Proteomes" id="UP001140094">
    <property type="component" value="Unassembled WGS sequence"/>
</dbReference>
<protein>
    <submittedName>
        <fullName evidence="1">Uncharacterized protein</fullName>
    </submittedName>
</protein>
<sequence length="305" mass="34940">MPAYSIAQTLPQHIAEAIARYARTEPIIPQTFGVRPPLPRRERYLMPLIAVCRDWRLAIAPLFYKCAFVNPRKDYIPENYNREISLLSDVVENNCQGFVQELYMEIMVSDLRLSSEEWEDKMPILDIRIGLSAVRSITLGLLSYGSWEYKVSPEDRDKPFEDNVHNNITTIVEQIERQACNRWKVNVFTVCPGGGSGKTKEILDIFTARLGSFIGPDPRHLSLTDVTITKPLISHLSAASLRSISIGRHKGSQQHVALVRHNANSLEKLQLYYVTTQSVLKMIWSKSTTHHTHMYPRLKTLQMTY</sequence>
<keyword evidence="2" id="KW-1185">Reference proteome</keyword>
<dbReference type="AlphaFoldDB" id="A0A9W8LVS5"/>
<reference evidence="1" key="1">
    <citation type="submission" date="2022-07" db="EMBL/GenBank/DDBJ databases">
        <title>Phylogenomic reconstructions and comparative analyses of Kickxellomycotina fungi.</title>
        <authorList>
            <person name="Reynolds N.K."/>
            <person name="Stajich J.E."/>
            <person name="Barry K."/>
            <person name="Grigoriev I.V."/>
            <person name="Crous P."/>
            <person name="Smith M.E."/>
        </authorList>
    </citation>
    <scope>NUCLEOTIDE SEQUENCE</scope>
    <source>
        <strain evidence="1">NRRL 1565</strain>
    </source>
</reference>
<dbReference type="EMBL" id="JANBUO010000111">
    <property type="protein sequence ID" value="KAJ2807405.1"/>
    <property type="molecule type" value="Genomic_DNA"/>
</dbReference>
<proteinExistence type="predicted"/>
<comment type="caution">
    <text evidence="1">The sequence shown here is derived from an EMBL/GenBank/DDBJ whole genome shotgun (WGS) entry which is preliminary data.</text>
</comment>
<name>A0A9W8LVS5_9FUNG</name>
<feature type="non-terminal residue" evidence="1">
    <location>
        <position position="305"/>
    </location>
</feature>
<organism evidence="1 2">
    <name type="scientific">Coemansia guatemalensis</name>
    <dbReference type="NCBI Taxonomy" id="2761395"/>
    <lineage>
        <taxon>Eukaryota</taxon>
        <taxon>Fungi</taxon>
        <taxon>Fungi incertae sedis</taxon>
        <taxon>Zoopagomycota</taxon>
        <taxon>Kickxellomycotina</taxon>
        <taxon>Kickxellomycetes</taxon>
        <taxon>Kickxellales</taxon>
        <taxon>Kickxellaceae</taxon>
        <taxon>Coemansia</taxon>
    </lineage>
</organism>
<evidence type="ECO:0000313" key="1">
    <source>
        <dbReference type="EMBL" id="KAJ2807405.1"/>
    </source>
</evidence>
<dbReference type="OrthoDB" id="5522622at2759"/>
<gene>
    <name evidence="1" type="ORF">H4R20_001305</name>
</gene>
<accession>A0A9W8LVS5</accession>
<evidence type="ECO:0000313" key="2">
    <source>
        <dbReference type="Proteomes" id="UP001140094"/>
    </source>
</evidence>